<dbReference type="InterPro" id="IPR038078">
    <property type="entry name" value="PhoU-like_sf"/>
</dbReference>
<dbReference type="InterPro" id="IPR026022">
    <property type="entry name" value="PhoU_dom"/>
</dbReference>
<keyword evidence="5 8" id="KW-0963">Cytoplasm</keyword>
<evidence type="ECO:0000256" key="4">
    <source>
        <dbReference type="ARBA" id="ARBA00022448"/>
    </source>
</evidence>
<comment type="subcellular location">
    <subcellularLocation>
        <location evidence="1 8">Cytoplasm</location>
    </subcellularLocation>
</comment>
<dbReference type="SUPFAM" id="SSF109755">
    <property type="entry name" value="PhoU-like"/>
    <property type="match status" value="1"/>
</dbReference>
<evidence type="ECO:0000256" key="6">
    <source>
        <dbReference type="ARBA" id="ARBA00022592"/>
    </source>
</evidence>
<dbReference type="GO" id="GO:0045936">
    <property type="term" value="P:negative regulation of phosphate metabolic process"/>
    <property type="evidence" value="ECO:0007669"/>
    <property type="project" value="InterPro"/>
</dbReference>
<dbReference type="FunFam" id="1.20.58.220:FF:000004">
    <property type="entry name" value="Phosphate-specific transport system accessory protein PhoU"/>
    <property type="match status" value="1"/>
</dbReference>
<dbReference type="Proteomes" id="UP000248745">
    <property type="component" value="Unassembled WGS sequence"/>
</dbReference>
<dbReference type="AlphaFoldDB" id="A0A2W2BE46"/>
<comment type="subunit">
    <text evidence="3 8">Homodimer.</text>
</comment>
<dbReference type="Pfam" id="PF01895">
    <property type="entry name" value="PhoU"/>
    <property type="match status" value="2"/>
</dbReference>
<dbReference type="GO" id="GO:0006817">
    <property type="term" value="P:phosphate ion transport"/>
    <property type="evidence" value="ECO:0007669"/>
    <property type="project" value="UniProtKB-KW"/>
</dbReference>
<dbReference type="RefSeq" id="WP_111000237.1">
    <property type="nucleotide sequence ID" value="NZ_QKTW01000022.1"/>
</dbReference>
<evidence type="ECO:0000256" key="7">
    <source>
        <dbReference type="ARBA" id="ARBA00056181"/>
    </source>
</evidence>
<protein>
    <recommendedName>
        <fullName evidence="8">Phosphate-specific transport system accessory protein PhoU</fullName>
    </recommendedName>
</protein>
<comment type="similarity">
    <text evidence="2 8">Belongs to the PhoU family.</text>
</comment>
<reference evidence="10 11" key="1">
    <citation type="submission" date="2018-06" db="EMBL/GenBank/DDBJ databases">
        <title>Mucibacter soli gen. nov., sp. nov., a new member of the family Chitinophagaceae producing mucin.</title>
        <authorList>
            <person name="Kim M.-K."/>
            <person name="Park S."/>
            <person name="Kim T.-S."/>
            <person name="Joung Y."/>
            <person name="Han J.-H."/>
            <person name="Kim S.B."/>
        </authorList>
    </citation>
    <scope>NUCLEOTIDE SEQUENCE [LARGE SCALE GENOMIC DNA]</scope>
    <source>
        <strain evidence="10 11">R1-15</strain>
    </source>
</reference>
<comment type="caution">
    <text evidence="10">The sequence shown here is derived from an EMBL/GenBank/DDBJ whole genome shotgun (WGS) entry which is preliminary data.</text>
</comment>
<dbReference type="GO" id="GO:0030643">
    <property type="term" value="P:intracellular phosphate ion homeostasis"/>
    <property type="evidence" value="ECO:0007669"/>
    <property type="project" value="InterPro"/>
</dbReference>
<name>A0A2W2BE46_9BACT</name>
<evidence type="ECO:0000256" key="1">
    <source>
        <dbReference type="ARBA" id="ARBA00004496"/>
    </source>
</evidence>
<gene>
    <name evidence="10" type="primary">phoU</name>
    <name evidence="10" type="ORF">DN068_17580</name>
</gene>
<evidence type="ECO:0000313" key="11">
    <source>
        <dbReference type="Proteomes" id="UP000248745"/>
    </source>
</evidence>
<sequence>MTHQEIEIKAVKQELINMWTLVQSQMSKTRDAMLHADKDLAREVIQREKRVNALELKIDRDCENVFALYCPVAVDLRFLLAVLKINTNLERVGDIAKTICKYLIDAPSCFDKQLLEETKVLQMINIVNDILHDTRVAFEHENTTLARSIFQKDEILDQINRQSGIIISEYIHKNLDNIDEALYAHSIIKKLERIGDHSENMAEEIIFYVEAKVLKHLEPKN</sequence>
<dbReference type="PIRSF" id="PIRSF003107">
    <property type="entry name" value="PhoU"/>
    <property type="match status" value="1"/>
</dbReference>
<dbReference type="InterPro" id="IPR028366">
    <property type="entry name" value="PhoU"/>
</dbReference>
<evidence type="ECO:0000256" key="2">
    <source>
        <dbReference type="ARBA" id="ARBA00008107"/>
    </source>
</evidence>
<dbReference type="PANTHER" id="PTHR42930">
    <property type="entry name" value="PHOSPHATE-SPECIFIC TRANSPORT SYSTEM ACCESSORY PROTEIN PHOU"/>
    <property type="match status" value="1"/>
</dbReference>
<evidence type="ECO:0000256" key="3">
    <source>
        <dbReference type="ARBA" id="ARBA00011738"/>
    </source>
</evidence>
<keyword evidence="4 8" id="KW-0813">Transport</keyword>
<feature type="domain" description="PhoU" evidence="9">
    <location>
        <begin position="121"/>
        <end position="205"/>
    </location>
</feature>
<comment type="function">
    <text evidence="7 8">Plays a role in the regulation of phosphate uptake.</text>
</comment>
<evidence type="ECO:0000256" key="5">
    <source>
        <dbReference type="ARBA" id="ARBA00022490"/>
    </source>
</evidence>
<dbReference type="OrthoDB" id="9814256at2"/>
<evidence type="ECO:0000313" key="10">
    <source>
        <dbReference type="EMBL" id="PZF71866.1"/>
    </source>
</evidence>
<evidence type="ECO:0000256" key="8">
    <source>
        <dbReference type="PIRNR" id="PIRNR003107"/>
    </source>
</evidence>
<keyword evidence="11" id="KW-1185">Reference proteome</keyword>
<evidence type="ECO:0000259" key="9">
    <source>
        <dbReference type="Pfam" id="PF01895"/>
    </source>
</evidence>
<dbReference type="Gene3D" id="1.20.58.220">
    <property type="entry name" value="Phosphate transport system protein phou homolog 2, domain 2"/>
    <property type="match status" value="1"/>
</dbReference>
<feature type="domain" description="PhoU" evidence="9">
    <location>
        <begin position="17"/>
        <end position="102"/>
    </location>
</feature>
<dbReference type="NCBIfam" id="TIGR02135">
    <property type="entry name" value="phoU_full"/>
    <property type="match status" value="1"/>
</dbReference>
<accession>A0A2W2BE46</accession>
<dbReference type="GO" id="GO:0005737">
    <property type="term" value="C:cytoplasm"/>
    <property type="evidence" value="ECO:0007669"/>
    <property type="project" value="UniProtKB-SubCell"/>
</dbReference>
<dbReference type="EMBL" id="QKTW01000022">
    <property type="protein sequence ID" value="PZF71866.1"/>
    <property type="molecule type" value="Genomic_DNA"/>
</dbReference>
<proteinExistence type="inferred from homology"/>
<keyword evidence="6 8" id="KW-0592">Phosphate transport</keyword>
<dbReference type="PANTHER" id="PTHR42930:SF3">
    <property type="entry name" value="PHOSPHATE-SPECIFIC TRANSPORT SYSTEM ACCESSORY PROTEIN PHOU"/>
    <property type="match status" value="1"/>
</dbReference>
<organism evidence="10 11">
    <name type="scientific">Taibaiella soli</name>
    <dbReference type="NCBI Taxonomy" id="1649169"/>
    <lineage>
        <taxon>Bacteria</taxon>
        <taxon>Pseudomonadati</taxon>
        <taxon>Bacteroidota</taxon>
        <taxon>Chitinophagia</taxon>
        <taxon>Chitinophagales</taxon>
        <taxon>Chitinophagaceae</taxon>
        <taxon>Taibaiella</taxon>
    </lineage>
</organism>